<sequence length="154" mass="16716">MHLAAAAKAVGEDLIHHAALEKLGCLIVLAVDCQLEHFSLIQCAVAGIAPLDIVPHTVGGVGEIVVVYAGVLGNEICGVCDIAVFVFFHVHRQKTFLEAGAENHQHRRKVQRRFFRQANGELTALVSGNGTEVRLIRRIPAVVKITHTEMLLSL</sequence>
<comment type="caution">
    <text evidence="1">The sequence shown here is derived from an EMBL/GenBank/DDBJ whole genome shotgun (WGS) entry which is preliminary data.</text>
</comment>
<organism evidence="1 2">
    <name type="scientific">Ruminococcus callidus ATCC 27760</name>
    <dbReference type="NCBI Taxonomy" id="411473"/>
    <lineage>
        <taxon>Bacteria</taxon>
        <taxon>Bacillati</taxon>
        <taxon>Bacillota</taxon>
        <taxon>Clostridia</taxon>
        <taxon>Eubacteriales</taxon>
        <taxon>Oscillospiraceae</taxon>
        <taxon>Ruminococcus</taxon>
    </lineage>
</organism>
<keyword evidence="2" id="KW-1185">Reference proteome</keyword>
<name>U2M083_9FIRM</name>
<accession>U2M083</accession>
<protein>
    <submittedName>
        <fullName evidence="1">Uncharacterized protein</fullName>
    </submittedName>
</protein>
<dbReference type="Proteomes" id="UP000016662">
    <property type="component" value="Unassembled WGS sequence"/>
</dbReference>
<reference evidence="1 2" key="1">
    <citation type="submission" date="2013-07" db="EMBL/GenBank/DDBJ databases">
        <authorList>
            <person name="Weinstock G."/>
            <person name="Sodergren E."/>
            <person name="Wylie T."/>
            <person name="Fulton L."/>
            <person name="Fulton R."/>
            <person name="Fronick C."/>
            <person name="O'Laughlin M."/>
            <person name="Godfrey J."/>
            <person name="Miner T."/>
            <person name="Herter B."/>
            <person name="Appelbaum E."/>
            <person name="Cordes M."/>
            <person name="Lek S."/>
            <person name="Wollam A."/>
            <person name="Pepin K.H."/>
            <person name="Palsikar V.B."/>
            <person name="Mitreva M."/>
            <person name="Wilson R.K."/>
        </authorList>
    </citation>
    <scope>NUCLEOTIDE SEQUENCE [LARGE SCALE GENOMIC DNA]</scope>
    <source>
        <strain evidence="1 2">ATCC 27760</strain>
    </source>
</reference>
<dbReference type="EMBL" id="AWVF01000214">
    <property type="protein sequence ID" value="ERJ95149.1"/>
    <property type="molecule type" value="Genomic_DNA"/>
</dbReference>
<dbReference type="HOGENOM" id="CLU_1702954_0_0_9"/>
<evidence type="ECO:0000313" key="2">
    <source>
        <dbReference type="Proteomes" id="UP000016662"/>
    </source>
</evidence>
<gene>
    <name evidence="1" type="ORF">RUMCAL_01686</name>
</gene>
<dbReference type="AlphaFoldDB" id="U2M083"/>
<proteinExistence type="predicted"/>
<evidence type="ECO:0000313" key="1">
    <source>
        <dbReference type="EMBL" id="ERJ95149.1"/>
    </source>
</evidence>